<sequence>MAQTIVGIFDSFADADVAKERLIQNGISRSDIQTHEDDRAGDASLAGNDARVVTSPDHTGDTGHGMMAGVERFFANMFGNDERPDEVGHYHEAVRRGGVLLSVDVRDEAQLASVRNVLESTGAVDIDSRVAHWETTGYKGYEATAKPYTPEEIDAERQAFAVVKEDLVVGKRAVETGGFRVYSRATSTPVSESVTLREEHASIERRPVDRPVTAADLREGSVEIRETAEEAVVGKTSRVVEEVVVGKTSTEHTETINETLHGTDVEVERVEGEKLRGATGVNKVDLGTSGVETAGVTTGVGLPGTTVGGTTNVGTPSALQPNPTIKPV</sequence>
<evidence type="ECO:0000256" key="1">
    <source>
        <dbReference type="SAM" id="MobiDB-lite"/>
    </source>
</evidence>
<evidence type="ECO:0000313" key="3">
    <source>
        <dbReference type="EMBL" id="MCY0389815.1"/>
    </source>
</evidence>
<protein>
    <submittedName>
        <fullName evidence="3">YsnF/AvaK domain-containing protein</fullName>
    </submittedName>
</protein>
<feature type="compositionally biased region" description="Low complexity" evidence="1">
    <location>
        <begin position="302"/>
        <end position="315"/>
    </location>
</feature>
<name>A0ABT3ZTD0_9BURK</name>
<keyword evidence="4" id="KW-1185">Reference proteome</keyword>
<gene>
    <name evidence="3" type="ORF">OVY01_21995</name>
</gene>
<accession>A0ABT3ZTD0</accession>
<feature type="domain" description="DUF2382" evidence="2">
    <location>
        <begin position="162"/>
        <end position="267"/>
    </location>
</feature>
<dbReference type="InterPro" id="IPR019060">
    <property type="entry name" value="DUF2382"/>
</dbReference>
<evidence type="ECO:0000259" key="2">
    <source>
        <dbReference type="Pfam" id="PF09557"/>
    </source>
</evidence>
<comment type="caution">
    <text evidence="3">The sequence shown here is derived from an EMBL/GenBank/DDBJ whole genome shotgun (WGS) entry which is preliminary data.</text>
</comment>
<evidence type="ECO:0000313" key="4">
    <source>
        <dbReference type="Proteomes" id="UP001082899"/>
    </source>
</evidence>
<feature type="region of interest" description="Disordered" evidence="1">
    <location>
        <begin position="302"/>
        <end position="328"/>
    </location>
</feature>
<proteinExistence type="predicted"/>
<dbReference type="PANTHER" id="PTHR38463:SF1">
    <property type="entry name" value="STRESS RESPONSE PROTEIN YSNF"/>
    <property type="match status" value="1"/>
</dbReference>
<organism evidence="3 4">
    <name type="scientific">Robbsia betulipollinis</name>
    <dbReference type="NCBI Taxonomy" id="2981849"/>
    <lineage>
        <taxon>Bacteria</taxon>
        <taxon>Pseudomonadati</taxon>
        <taxon>Pseudomonadota</taxon>
        <taxon>Betaproteobacteria</taxon>
        <taxon>Burkholderiales</taxon>
        <taxon>Burkholderiaceae</taxon>
        <taxon>Robbsia</taxon>
    </lineage>
</organism>
<dbReference type="PANTHER" id="PTHR38463">
    <property type="entry name" value="STRESS RESPONSE PROTEIN YSNF"/>
    <property type="match status" value="1"/>
</dbReference>
<dbReference type="EMBL" id="JAPMXC010000013">
    <property type="protein sequence ID" value="MCY0389815.1"/>
    <property type="molecule type" value="Genomic_DNA"/>
</dbReference>
<dbReference type="Pfam" id="PF09557">
    <property type="entry name" value="DUF2382"/>
    <property type="match status" value="1"/>
</dbReference>
<feature type="region of interest" description="Disordered" evidence="1">
    <location>
        <begin position="35"/>
        <end position="65"/>
    </location>
</feature>
<dbReference type="RefSeq" id="WP_267849756.1">
    <property type="nucleotide sequence ID" value="NZ_JAPMXC010000013.1"/>
</dbReference>
<dbReference type="InterPro" id="IPR052967">
    <property type="entry name" value="Stress_Response_Assoc"/>
</dbReference>
<dbReference type="Proteomes" id="UP001082899">
    <property type="component" value="Unassembled WGS sequence"/>
</dbReference>
<reference evidence="3" key="1">
    <citation type="submission" date="2022-11" db="EMBL/GenBank/DDBJ databases">
        <title>Robbsia betulipollinis sp. nov., isolated from pollen of birch (Betula pendula).</title>
        <authorList>
            <person name="Shi H."/>
            <person name="Ambika Manirajan B."/>
            <person name="Ratering S."/>
            <person name="Geissler-Plaum R."/>
            <person name="Schnell S."/>
        </authorList>
    </citation>
    <scope>NUCLEOTIDE SEQUENCE</scope>
    <source>
        <strain evidence="3">Bb-Pol-6</strain>
    </source>
</reference>
<feature type="compositionally biased region" description="Polar residues" evidence="1">
    <location>
        <begin position="317"/>
        <end position="328"/>
    </location>
</feature>